<proteinExistence type="predicted"/>
<accession>T1AXP8</accession>
<feature type="non-terminal residue" evidence="1">
    <location>
        <position position="56"/>
    </location>
</feature>
<organism evidence="1">
    <name type="scientific">mine drainage metagenome</name>
    <dbReference type="NCBI Taxonomy" id="410659"/>
    <lineage>
        <taxon>unclassified sequences</taxon>
        <taxon>metagenomes</taxon>
        <taxon>ecological metagenomes</taxon>
    </lineage>
</organism>
<reference evidence="1" key="2">
    <citation type="journal article" date="2014" name="ISME J.">
        <title>Microbial stratification in low pH oxic and suboxic macroscopic growths along an acid mine drainage.</title>
        <authorList>
            <person name="Mendez-Garcia C."/>
            <person name="Mesa V."/>
            <person name="Sprenger R.R."/>
            <person name="Richter M."/>
            <person name="Diez M.S."/>
            <person name="Solano J."/>
            <person name="Bargiela R."/>
            <person name="Golyshina O.V."/>
            <person name="Manteca A."/>
            <person name="Ramos J.L."/>
            <person name="Gallego J.R."/>
            <person name="Llorente I."/>
            <person name="Martins Dos Santos V.A."/>
            <person name="Jensen O.N."/>
            <person name="Pelaez A.I."/>
            <person name="Sanchez J."/>
            <person name="Ferrer M."/>
        </authorList>
    </citation>
    <scope>NUCLEOTIDE SEQUENCE</scope>
</reference>
<evidence type="ECO:0000313" key="1">
    <source>
        <dbReference type="EMBL" id="EQD45449.1"/>
    </source>
</evidence>
<sequence>MKDLSRGKTVTAFTDGDRAGELILREMLQTMDLDFVARAPRGSEVEELTQKQLLKC</sequence>
<gene>
    <name evidence="1" type="ORF">B1B_13052</name>
</gene>
<reference evidence="1" key="1">
    <citation type="submission" date="2013-08" db="EMBL/GenBank/DDBJ databases">
        <authorList>
            <person name="Mendez C."/>
            <person name="Richter M."/>
            <person name="Ferrer M."/>
            <person name="Sanchez J."/>
        </authorList>
    </citation>
    <scope>NUCLEOTIDE SEQUENCE</scope>
</reference>
<protein>
    <submittedName>
        <fullName evidence="1">Uncharacterized protein</fullName>
    </submittedName>
</protein>
<dbReference type="EMBL" id="AUZY01008584">
    <property type="protein sequence ID" value="EQD45449.1"/>
    <property type="molecule type" value="Genomic_DNA"/>
</dbReference>
<dbReference type="AlphaFoldDB" id="T1AXP8"/>
<comment type="caution">
    <text evidence="1">The sequence shown here is derived from an EMBL/GenBank/DDBJ whole genome shotgun (WGS) entry which is preliminary data.</text>
</comment>
<name>T1AXP8_9ZZZZ</name>